<evidence type="ECO:0000313" key="1">
    <source>
        <dbReference type="EMBL" id="WNY25286.1"/>
    </source>
</evidence>
<proteinExistence type="predicted"/>
<accession>A0AA96V411</accession>
<organism evidence="1 2">
    <name type="scientific">Methanolapillus millepedarum</name>
    <dbReference type="NCBI Taxonomy" id="3028296"/>
    <lineage>
        <taxon>Archaea</taxon>
        <taxon>Methanobacteriati</taxon>
        <taxon>Methanobacteriota</taxon>
        <taxon>Stenosarchaea group</taxon>
        <taxon>Methanomicrobia</taxon>
        <taxon>Methanosarcinales</taxon>
        <taxon>Methanosarcinaceae</taxon>
        <taxon>Methanolapillus</taxon>
    </lineage>
</organism>
<name>A0AA96V411_9EURY</name>
<keyword evidence="2" id="KW-1185">Reference proteome</keyword>
<dbReference type="Proteomes" id="UP001303587">
    <property type="component" value="Chromosome"/>
</dbReference>
<reference evidence="1 2" key="1">
    <citation type="submission" date="2023-07" db="EMBL/GenBank/DDBJ databases">
        <title>Closed genoem sequence of Methanosarcinaceae archaeon Ac7.</title>
        <authorList>
            <person name="Poehlein A."/>
            <person name="Protasov E."/>
            <person name="Platt K."/>
            <person name="Reeh H."/>
            <person name="Daniel R."/>
            <person name="Brune A."/>
        </authorList>
    </citation>
    <scope>NUCLEOTIDE SEQUENCE [LARGE SCALE GENOMIC DNA]</scope>
    <source>
        <strain evidence="1 2">Ac7</strain>
    </source>
</reference>
<sequence length="113" mass="13179">MGRKLSDYDRQIFHKLAPESDGSVDSGAGHDFPFILRPISHRFAEDADDFRERLYRLDPEEVLYLADLVLANQEEITSLDDEDRDNFLQLVEDKVSPDKRKEIVHHLGIVDRR</sequence>
<evidence type="ECO:0000313" key="2">
    <source>
        <dbReference type="Proteomes" id="UP001303587"/>
    </source>
</evidence>
<protein>
    <submittedName>
        <fullName evidence="1">Uncharacterized protein</fullName>
    </submittedName>
</protein>
<dbReference type="AlphaFoldDB" id="A0AA96V411"/>
<dbReference type="GeneID" id="89229947"/>
<dbReference type="EMBL" id="CP131060">
    <property type="protein sequence ID" value="WNY25286.1"/>
    <property type="molecule type" value="Genomic_DNA"/>
</dbReference>
<dbReference type="RefSeq" id="WP_338103322.1">
    <property type="nucleotide sequence ID" value="NZ_CP131060.1"/>
</dbReference>
<gene>
    <name evidence="1" type="ORF">MsAc7_08320</name>
</gene>